<dbReference type="GO" id="GO:0005524">
    <property type="term" value="F:ATP binding"/>
    <property type="evidence" value="ECO:0007669"/>
    <property type="project" value="UniProtKB-KW"/>
</dbReference>
<evidence type="ECO:0000313" key="8">
    <source>
        <dbReference type="Proteomes" id="UP000287601"/>
    </source>
</evidence>
<dbReference type="NCBIfam" id="TIGR01378">
    <property type="entry name" value="thi_PPkinase"/>
    <property type="match status" value="1"/>
</dbReference>
<evidence type="ECO:0000256" key="4">
    <source>
        <dbReference type="ARBA" id="ARBA00022840"/>
    </source>
</evidence>
<dbReference type="InterPro" id="IPR053149">
    <property type="entry name" value="TPK"/>
</dbReference>
<keyword evidence="3 7" id="KW-0418">Kinase</keyword>
<dbReference type="CDD" id="cd07995">
    <property type="entry name" value="TPK"/>
    <property type="match status" value="1"/>
</dbReference>
<dbReference type="GO" id="GO:0004788">
    <property type="term" value="F:thiamine diphosphokinase activity"/>
    <property type="evidence" value="ECO:0007669"/>
    <property type="project" value="UniProtKB-UniRule"/>
</dbReference>
<dbReference type="InterPro" id="IPR007371">
    <property type="entry name" value="TPK_catalytic"/>
</dbReference>
<keyword evidence="2" id="KW-0547">Nucleotide-binding</keyword>
<dbReference type="RefSeq" id="WP_128745759.1">
    <property type="nucleotide sequence ID" value="NZ_CP035281.1"/>
</dbReference>
<gene>
    <name evidence="7" type="ORF">EQM06_07595</name>
</gene>
<dbReference type="Gene3D" id="3.40.50.10240">
    <property type="entry name" value="Thiamin pyrophosphokinase, catalytic domain"/>
    <property type="match status" value="1"/>
</dbReference>
<dbReference type="KEGG" id="amij:EQM06_07595"/>
<dbReference type="SUPFAM" id="SSF63862">
    <property type="entry name" value="Thiamin pyrophosphokinase, substrate-binding domain"/>
    <property type="match status" value="1"/>
</dbReference>
<dbReference type="SMART" id="SM00983">
    <property type="entry name" value="TPK_B1_binding"/>
    <property type="match status" value="1"/>
</dbReference>
<dbReference type="InterPro" id="IPR036759">
    <property type="entry name" value="TPK_catalytic_sf"/>
</dbReference>
<dbReference type="Pfam" id="PF04265">
    <property type="entry name" value="TPK_B1_binding"/>
    <property type="match status" value="1"/>
</dbReference>
<keyword evidence="1 7" id="KW-0808">Transferase</keyword>
<feature type="domain" description="Thiamin pyrophosphokinase thiamin-binding" evidence="6">
    <location>
        <begin position="149"/>
        <end position="208"/>
    </location>
</feature>
<keyword evidence="4" id="KW-0067">ATP-binding</keyword>
<sequence>MNKCFIITGFINGNIKNIAHISKEDYIICADGGYRFAIREGIEPDLLIGDFDSFTEGPPDHVHTITHPIEKDDTDTMLCIKYAVEKGIHEICLIGGMGGRLDHTLSNLQSMAWATEFWHSRHMKGRTIRMLDCQNEVMMLKNDTLQLSGTPGEKISLISYSDACMNVTAKSLKWKLINAHLTNSFPLGISNEFLTDQCEISVGNGCLLILRSKDLG</sequence>
<keyword evidence="8" id="KW-1185">Reference proteome</keyword>
<dbReference type="InterPro" id="IPR007373">
    <property type="entry name" value="Thiamin_PyroPKinase_B1-bd"/>
</dbReference>
<dbReference type="GO" id="GO:0016301">
    <property type="term" value="F:kinase activity"/>
    <property type="evidence" value="ECO:0007669"/>
    <property type="project" value="UniProtKB-KW"/>
</dbReference>
<accession>A0A410PW38</accession>
<dbReference type="OrthoDB" id="9804377at2"/>
<dbReference type="PANTHER" id="PTHR41299">
    <property type="entry name" value="THIAMINE PYROPHOSPHOKINASE"/>
    <property type="match status" value="1"/>
</dbReference>
<dbReference type="SUPFAM" id="SSF63999">
    <property type="entry name" value="Thiamin pyrophosphokinase, catalytic domain"/>
    <property type="match status" value="1"/>
</dbReference>
<dbReference type="InterPro" id="IPR006282">
    <property type="entry name" value="Thi_PPkinase"/>
</dbReference>
<dbReference type="AlphaFoldDB" id="A0A410PW38"/>
<dbReference type="InterPro" id="IPR036371">
    <property type="entry name" value="TPK_B1-bd_sf"/>
</dbReference>
<evidence type="ECO:0000256" key="2">
    <source>
        <dbReference type="ARBA" id="ARBA00022741"/>
    </source>
</evidence>
<dbReference type="GO" id="GO:0006772">
    <property type="term" value="P:thiamine metabolic process"/>
    <property type="evidence" value="ECO:0007669"/>
    <property type="project" value="UniProtKB-UniRule"/>
</dbReference>
<evidence type="ECO:0000256" key="1">
    <source>
        <dbReference type="ARBA" id="ARBA00022679"/>
    </source>
</evidence>
<dbReference type="GO" id="GO:0030975">
    <property type="term" value="F:thiamine binding"/>
    <property type="evidence" value="ECO:0007669"/>
    <property type="project" value="InterPro"/>
</dbReference>
<organism evidence="7 8">
    <name type="scientific">Aminipila luticellarii</name>
    <dbReference type="NCBI Taxonomy" id="2507160"/>
    <lineage>
        <taxon>Bacteria</taxon>
        <taxon>Bacillati</taxon>
        <taxon>Bacillota</taxon>
        <taxon>Clostridia</taxon>
        <taxon>Peptostreptococcales</taxon>
        <taxon>Anaerovoracaceae</taxon>
        <taxon>Aminipila</taxon>
    </lineage>
</organism>
<dbReference type="PANTHER" id="PTHR41299:SF1">
    <property type="entry name" value="THIAMINE PYROPHOSPHOKINASE"/>
    <property type="match status" value="1"/>
</dbReference>
<dbReference type="Proteomes" id="UP000287601">
    <property type="component" value="Chromosome"/>
</dbReference>
<dbReference type="EMBL" id="CP035281">
    <property type="protein sequence ID" value="QAT43110.1"/>
    <property type="molecule type" value="Genomic_DNA"/>
</dbReference>
<dbReference type="GO" id="GO:0009229">
    <property type="term" value="P:thiamine diphosphate biosynthetic process"/>
    <property type="evidence" value="ECO:0007669"/>
    <property type="project" value="InterPro"/>
</dbReference>
<protein>
    <recommendedName>
        <fullName evidence="5">Thiamine diphosphokinase</fullName>
        <ecNumber evidence="5">2.7.6.2</ecNumber>
    </recommendedName>
</protein>
<name>A0A410PW38_9FIRM</name>
<evidence type="ECO:0000256" key="3">
    <source>
        <dbReference type="ARBA" id="ARBA00022777"/>
    </source>
</evidence>
<proteinExistence type="predicted"/>
<evidence type="ECO:0000313" key="7">
    <source>
        <dbReference type="EMBL" id="QAT43110.1"/>
    </source>
</evidence>
<dbReference type="EC" id="2.7.6.2" evidence="5"/>
<reference evidence="7 8" key="1">
    <citation type="submission" date="2019-01" db="EMBL/GenBank/DDBJ databases">
        <title>Draft genomes of a novel of Aminipila strains.</title>
        <authorList>
            <person name="Ma S."/>
        </authorList>
    </citation>
    <scope>NUCLEOTIDE SEQUENCE [LARGE SCALE GENOMIC DNA]</scope>
    <source>
        <strain evidence="8">JN-39</strain>
    </source>
</reference>
<dbReference type="Pfam" id="PF04263">
    <property type="entry name" value="TPK_catalytic"/>
    <property type="match status" value="1"/>
</dbReference>
<evidence type="ECO:0000256" key="5">
    <source>
        <dbReference type="NCBIfam" id="TIGR01378"/>
    </source>
</evidence>
<evidence type="ECO:0000259" key="6">
    <source>
        <dbReference type="SMART" id="SM00983"/>
    </source>
</evidence>